<evidence type="ECO:0000313" key="1">
    <source>
        <dbReference type="EMBL" id="CAB0039564.1"/>
    </source>
</evidence>
<name>A0A6H5IPV0_9HYME</name>
<sequence>MERFENIAPLEFREKDACRAASFCAYCKRGKKESNARSSCRRTSVDVRLYTSMLYKIARLASGPEHIVRVTWQTSEDLDNHLQWTDSICAYLRKDFSSIAVLRGAVIVCRKKNERCKVYMRARGWSRSPARASSRASRQAYCARVCAQPRRSVSYSAGNARLIERLAFVIHGLARLYVAHPACDTAQCLSEPISAMRAKHLDMPAGSASRRRTDACRPICTGCSSQRLCIPSSRKIKSSKGSSQSNHSDSYKELFYHS</sequence>
<dbReference type="AlphaFoldDB" id="A0A6H5IPV0"/>
<keyword evidence="2" id="KW-1185">Reference proteome</keyword>
<gene>
    <name evidence="1" type="ORF">TBRA_LOCUS11303</name>
</gene>
<protein>
    <submittedName>
        <fullName evidence="1">Uncharacterized protein</fullName>
    </submittedName>
</protein>
<dbReference type="Proteomes" id="UP000479190">
    <property type="component" value="Unassembled WGS sequence"/>
</dbReference>
<evidence type="ECO:0000313" key="2">
    <source>
        <dbReference type="Proteomes" id="UP000479190"/>
    </source>
</evidence>
<accession>A0A6H5IPV0</accession>
<proteinExistence type="predicted"/>
<dbReference type="EMBL" id="CADCXV010000969">
    <property type="protein sequence ID" value="CAB0039564.1"/>
    <property type="molecule type" value="Genomic_DNA"/>
</dbReference>
<reference evidence="1 2" key="1">
    <citation type="submission" date="2020-02" db="EMBL/GenBank/DDBJ databases">
        <authorList>
            <person name="Ferguson B K."/>
        </authorList>
    </citation>
    <scope>NUCLEOTIDE SEQUENCE [LARGE SCALE GENOMIC DNA]</scope>
</reference>
<organism evidence="1 2">
    <name type="scientific">Trichogramma brassicae</name>
    <dbReference type="NCBI Taxonomy" id="86971"/>
    <lineage>
        <taxon>Eukaryota</taxon>
        <taxon>Metazoa</taxon>
        <taxon>Ecdysozoa</taxon>
        <taxon>Arthropoda</taxon>
        <taxon>Hexapoda</taxon>
        <taxon>Insecta</taxon>
        <taxon>Pterygota</taxon>
        <taxon>Neoptera</taxon>
        <taxon>Endopterygota</taxon>
        <taxon>Hymenoptera</taxon>
        <taxon>Apocrita</taxon>
        <taxon>Proctotrupomorpha</taxon>
        <taxon>Chalcidoidea</taxon>
        <taxon>Trichogrammatidae</taxon>
        <taxon>Trichogramma</taxon>
    </lineage>
</organism>